<feature type="region of interest" description="Disordered" evidence="6">
    <location>
        <begin position="90"/>
        <end position="160"/>
    </location>
</feature>
<feature type="compositionally biased region" description="Basic and acidic residues" evidence="6">
    <location>
        <begin position="123"/>
        <end position="135"/>
    </location>
</feature>
<protein>
    <submittedName>
        <fullName evidence="8">Uncharacterized protein</fullName>
    </submittedName>
</protein>
<evidence type="ECO:0000313" key="9">
    <source>
        <dbReference type="Proteomes" id="UP001497600"/>
    </source>
</evidence>
<evidence type="ECO:0000256" key="7">
    <source>
        <dbReference type="SAM" id="Phobius"/>
    </source>
</evidence>
<dbReference type="InterPro" id="IPR000612">
    <property type="entry name" value="PMP3"/>
</dbReference>
<sequence>MPDLENQNSISRSQSTVILAIMAFILPPLPIFLLTGPNYTVFTKEILISVILTLFGHVPGIIFSLYVIFLQYNRSRDGYDSIDGDALLGRQPATNNHVESHDSSHHHHHDGTPQSIAPQVHQPYHDDVAHEEPPHYTEVASGSTKHNTRDTKGVDNKVQH</sequence>
<dbReference type="Pfam" id="PF01679">
    <property type="entry name" value="Pmp3"/>
    <property type="match status" value="1"/>
</dbReference>
<evidence type="ECO:0000256" key="6">
    <source>
        <dbReference type="SAM" id="MobiDB-lite"/>
    </source>
</evidence>
<reference evidence="8 9" key="1">
    <citation type="submission" date="2024-01" db="EMBL/GenBank/DDBJ databases">
        <authorList>
            <consortium name="Genoscope - CEA"/>
            <person name="William W."/>
        </authorList>
    </citation>
    <scope>NUCLEOTIDE SEQUENCE [LARGE SCALE GENOMIC DNA]</scope>
    <source>
        <strain evidence="8 9">29B2s-10</strain>
    </source>
</reference>
<organism evidence="8 9">
    <name type="scientific">[Candida] anglica</name>
    <dbReference type="NCBI Taxonomy" id="148631"/>
    <lineage>
        <taxon>Eukaryota</taxon>
        <taxon>Fungi</taxon>
        <taxon>Dikarya</taxon>
        <taxon>Ascomycota</taxon>
        <taxon>Saccharomycotina</taxon>
        <taxon>Pichiomycetes</taxon>
        <taxon>Debaryomycetaceae</taxon>
        <taxon>Kurtzmaniella</taxon>
    </lineage>
</organism>
<evidence type="ECO:0000256" key="1">
    <source>
        <dbReference type="ARBA" id="ARBA00004370"/>
    </source>
</evidence>
<evidence type="ECO:0000256" key="3">
    <source>
        <dbReference type="ARBA" id="ARBA00022692"/>
    </source>
</evidence>
<accession>A0ABP0EEE0</accession>
<evidence type="ECO:0000256" key="4">
    <source>
        <dbReference type="ARBA" id="ARBA00022989"/>
    </source>
</evidence>
<evidence type="ECO:0000256" key="2">
    <source>
        <dbReference type="ARBA" id="ARBA00009530"/>
    </source>
</evidence>
<comment type="subcellular location">
    <subcellularLocation>
        <location evidence="1">Membrane</location>
    </subcellularLocation>
</comment>
<keyword evidence="3 7" id="KW-0812">Transmembrane</keyword>
<dbReference type="EMBL" id="OZ004256">
    <property type="protein sequence ID" value="CAK7904057.1"/>
    <property type="molecule type" value="Genomic_DNA"/>
</dbReference>
<feature type="transmembrane region" description="Helical" evidence="7">
    <location>
        <begin position="46"/>
        <end position="69"/>
    </location>
</feature>
<keyword evidence="9" id="KW-1185">Reference proteome</keyword>
<feature type="compositionally biased region" description="Basic and acidic residues" evidence="6">
    <location>
        <begin position="147"/>
        <end position="160"/>
    </location>
</feature>
<dbReference type="Proteomes" id="UP001497600">
    <property type="component" value="Chromosome D"/>
</dbReference>
<feature type="transmembrane region" description="Helical" evidence="7">
    <location>
        <begin position="16"/>
        <end position="34"/>
    </location>
</feature>
<proteinExistence type="inferred from homology"/>
<comment type="similarity">
    <text evidence="2">Belongs to the UPF0057 (PMP3) family.</text>
</comment>
<evidence type="ECO:0000256" key="5">
    <source>
        <dbReference type="ARBA" id="ARBA00023136"/>
    </source>
</evidence>
<name>A0ABP0EEE0_9ASCO</name>
<evidence type="ECO:0000313" key="8">
    <source>
        <dbReference type="EMBL" id="CAK7904057.1"/>
    </source>
</evidence>
<gene>
    <name evidence="8" type="ORF">CAAN4_D07580</name>
</gene>
<keyword evidence="4 7" id="KW-1133">Transmembrane helix</keyword>
<keyword evidence="5 7" id="KW-0472">Membrane</keyword>